<feature type="region of interest" description="Disordered" evidence="1">
    <location>
        <begin position="62"/>
        <end position="109"/>
    </location>
</feature>
<feature type="compositionally biased region" description="Basic and acidic residues" evidence="1">
    <location>
        <begin position="77"/>
        <end position="92"/>
    </location>
</feature>
<proteinExistence type="predicted"/>
<keyword evidence="3" id="KW-1185">Reference proteome</keyword>
<dbReference type="EMBL" id="JAJSOW010000106">
    <property type="protein sequence ID" value="KAI9160105.1"/>
    <property type="molecule type" value="Genomic_DNA"/>
</dbReference>
<evidence type="ECO:0000313" key="2">
    <source>
        <dbReference type="EMBL" id="KAI9160105.1"/>
    </source>
</evidence>
<evidence type="ECO:0000256" key="1">
    <source>
        <dbReference type="SAM" id="MobiDB-lite"/>
    </source>
</evidence>
<protein>
    <submittedName>
        <fullName evidence="2">Uncharacterized protein</fullName>
    </submittedName>
</protein>
<organism evidence="2 3">
    <name type="scientific">Acer negundo</name>
    <name type="common">Box elder</name>
    <dbReference type="NCBI Taxonomy" id="4023"/>
    <lineage>
        <taxon>Eukaryota</taxon>
        <taxon>Viridiplantae</taxon>
        <taxon>Streptophyta</taxon>
        <taxon>Embryophyta</taxon>
        <taxon>Tracheophyta</taxon>
        <taxon>Spermatophyta</taxon>
        <taxon>Magnoliopsida</taxon>
        <taxon>eudicotyledons</taxon>
        <taxon>Gunneridae</taxon>
        <taxon>Pentapetalae</taxon>
        <taxon>rosids</taxon>
        <taxon>malvids</taxon>
        <taxon>Sapindales</taxon>
        <taxon>Sapindaceae</taxon>
        <taxon>Hippocastanoideae</taxon>
        <taxon>Acereae</taxon>
        <taxon>Acer</taxon>
    </lineage>
</organism>
<accession>A0AAD5NH25</accession>
<evidence type="ECO:0000313" key="3">
    <source>
        <dbReference type="Proteomes" id="UP001064489"/>
    </source>
</evidence>
<dbReference type="Proteomes" id="UP001064489">
    <property type="component" value="Chromosome 2"/>
</dbReference>
<comment type="caution">
    <text evidence="2">The sequence shown here is derived from an EMBL/GenBank/DDBJ whole genome shotgun (WGS) entry which is preliminary data.</text>
</comment>
<reference evidence="2" key="2">
    <citation type="submission" date="2023-02" db="EMBL/GenBank/DDBJ databases">
        <authorList>
            <person name="Swenson N.G."/>
            <person name="Wegrzyn J.L."/>
            <person name="Mcevoy S.L."/>
        </authorList>
    </citation>
    <scope>NUCLEOTIDE SEQUENCE</scope>
    <source>
        <strain evidence="2">91603</strain>
        <tissue evidence="2">Leaf</tissue>
    </source>
</reference>
<sequence>MLSAGLLGSVPYSEISDCKGCKLAKFSALPFHNKKSTTVFSAPFDLIHSDVWGQAPLPTKNRKKVSKLEIHPGALPDGDKRTRGHEPHEEKSSITSDDFESLNLGSDDDPKLVRIGKALSTSEKQAFTSFLKDRVQSFAFSYEDMPGLDSNLVEHKLPIKPGAQPVKARHFS</sequence>
<reference evidence="2" key="1">
    <citation type="journal article" date="2022" name="Plant J.">
        <title>Strategies of tolerance reflected in two North American maple genomes.</title>
        <authorList>
            <person name="McEvoy S.L."/>
            <person name="Sezen U.U."/>
            <person name="Trouern-Trend A."/>
            <person name="McMahon S.M."/>
            <person name="Schaberg P.G."/>
            <person name="Yang J."/>
            <person name="Wegrzyn J.L."/>
            <person name="Swenson N.G."/>
        </authorList>
    </citation>
    <scope>NUCLEOTIDE SEQUENCE</scope>
    <source>
        <strain evidence="2">91603</strain>
    </source>
</reference>
<name>A0AAD5NH25_ACENE</name>
<gene>
    <name evidence="2" type="ORF">LWI28_005135</name>
</gene>
<dbReference type="AlphaFoldDB" id="A0AAD5NH25"/>